<dbReference type="InterPro" id="IPR050378">
    <property type="entry name" value="Metallo-dep_Hydrolases_sf"/>
</dbReference>
<evidence type="ECO:0000259" key="6">
    <source>
        <dbReference type="Pfam" id="PF01979"/>
    </source>
</evidence>
<dbReference type="Gene3D" id="2.30.40.10">
    <property type="entry name" value="Urease, subunit C, domain 1"/>
    <property type="match status" value="1"/>
</dbReference>
<comment type="PTM">
    <text evidence="5">Carbamylation allows a single lysine to coordinate two divalent metal cations.</text>
</comment>
<evidence type="ECO:0000256" key="5">
    <source>
        <dbReference type="PIRSR" id="PIRSR611778-50"/>
    </source>
</evidence>
<dbReference type="AlphaFoldDB" id="A0A8J6J6A8"/>
<dbReference type="InterPro" id="IPR011778">
    <property type="entry name" value="Hydantoinase/dihydroPyrase"/>
</dbReference>
<dbReference type="Pfam" id="PF01979">
    <property type="entry name" value="Amidohydro_1"/>
    <property type="match status" value="1"/>
</dbReference>
<evidence type="ECO:0000256" key="4">
    <source>
        <dbReference type="ARBA" id="ARBA00022801"/>
    </source>
</evidence>
<dbReference type="CDD" id="cd01314">
    <property type="entry name" value="D-HYD"/>
    <property type="match status" value="1"/>
</dbReference>
<gene>
    <name evidence="7" type="primary">hydA</name>
    <name evidence="7" type="ORF">H8S57_06995</name>
</gene>
<sequence length="460" mass="49899">MSILIQNGTLLLPEGPARADLRLEGDKIAQIGPGLPVEDSRVVDASGRLVFPGFIDTHTHFEMNKGTDRETADDWATGTRAALAGGTTCVLDFAEPKRGAALSSALETWHSRADGRAWCHYGFHMTLKDWNPAVRAELSAMTAAGVTSYKVYLAYDNLRLRDSAAYEAVRAVGREGGLVGCHCENGDLVAEGVAAMHAAGRRGPEAHPHSRPPLVEAEAVGRWLAIGEMAGCPVNIVHLSTRRALELVRAARARGQACYVETCPQYLLLDEGRYALPGFESAKFVLSPPLRAPEDVRALWDALAAGEIDTVGTDHCSFDFYGPKQLGREDFAKIPNGIPGVEHRPVLLYTAGVAAGRMSAHQLMQVLSERPAKLFGMYPRKGALAVGSDGDLVILDPNATQRISARTQYQNVDYTPYEGMQASCRVEHVFLSGVEAVQNGNVLSPPRGRYVRRGPSQFWR</sequence>
<dbReference type="InterPro" id="IPR011059">
    <property type="entry name" value="Metal-dep_hydrolase_composite"/>
</dbReference>
<dbReference type="PANTHER" id="PTHR11647">
    <property type="entry name" value="HYDRANTOINASE/DIHYDROPYRIMIDINASE FAMILY MEMBER"/>
    <property type="match status" value="1"/>
</dbReference>
<dbReference type="EMBL" id="JACOPP010000007">
    <property type="protein sequence ID" value="MBC5733471.1"/>
    <property type="molecule type" value="Genomic_DNA"/>
</dbReference>
<dbReference type="SUPFAM" id="SSF51556">
    <property type="entry name" value="Metallo-dependent hydrolases"/>
    <property type="match status" value="1"/>
</dbReference>
<comment type="caution">
    <text evidence="7">The sequence shown here is derived from an EMBL/GenBank/DDBJ whole genome shotgun (WGS) entry which is preliminary data.</text>
</comment>
<dbReference type="GO" id="GO:0046872">
    <property type="term" value="F:metal ion binding"/>
    <property type="evidence" value="ECO:0007669"/>
    <property type="project" value="UniProtKB-KW"/>
</dbReference>
<evidence type="ECO:0000313" key="8">
    <source>
        <dbReference type="Proteomes" id="UP000661435"/>
    </source>
</evidence>
<dbReference type="GO" id="GO:0004157">
    <property type="term" value="F:dihydropyrimidinase activity"/>
    <property type="evidence" value="ECO:0007669"/>
    <property type="project" value="UniProtKB-EC"/>
</dbReference>
<dbReference type="FunFam" id="3.20.20.140:FF:000076">
    <property type="entry name" value="Dihydropyrimidinase like 2"/>
    <property type="match status" value="1"/>
</dbReference>
<dbReference type="InterPro" id="IPR006680">
    <property type="entry name" value="Amidohydro-rel"/>
</dbReference>
<organism evidence="7 8">
    <name type="scientific">Lawsonibacter hominis</name>
    <dbReference type="NCBI Taxonomy" id="2763053"/>
    <lineage>
        <taxon>Bacteria</taxon>
        <taxon>Bacillati</taxon>
        <taxon>Bacillota</taxon>
        <taxon>Clostridia</taxon>
        <taxon>Eubacteriales</taxon>
        <taxon>Oscillospiraceae</taxon>
        <taxon>Lawsonibacter</taxon>
    </lineage>
</organism>
<dbReference type="NCBIfam" id="TIGR02033">
    <property type="entry name" value="D-hydantoinase"/>
    <property type="match status" value="1"/>
</dbReference>
<evidence type="ECO:0000313" key="7">
    <source>
        <dbReference type="EMBL" id="MBC5733471.1"/>
    </source>
</evidence>
<evidence type="ECO:0000256" key="3">
    <source>
        <dbReference type="ARBA" id="ARBA00022723"/>
    </source>
</evidence>
<dbReference type="PANTHER" id="PTHR11647:SF1">
    <property type="entry name" value="COLLAPSIN RESPONSE MEDIATOR PROTEIN"/>
    <property type="match status" value="1"/>
</dbReference>
<protein>
    <submittedName>
        <fullName evidence="7">Dihydropyrimidinase</fullName>
        <ecNumber evidence="7">3.5.2.2</ecNumber>
    </submittedName>
</protein>
<feature type="domain" description="Amidohydrolase-related" evidence="6">
    <location>
        <begin position="49"/>
        <end position="434"/>
    </location>
</feature>
<dbReference type="InterPro" id="IPR032466">
    <property type="entry name" value="Metal_Hydrolase"/>
</dbReference>
<feature type="modified residue" description="N6-carboxylysine" evidence="5">
    <location>
        <position position="150"/>
    </location>
</feature>
<proteinExistence type="inferred from homology"/>
<dbReference type="GO" id="GO:0005829">
    <property type="term" value="C:cytosol"/>
    <property type="evidence" value="ECO:0007669"/>
    <property type="project" value="TreeGrafter"/>
</dbReference>
<dbReference type="RefSeq" id="WP_186907369.1">
    <property type="nucleotide sequence ID" value="NZ_JACOPP010000007.1"/>
</dbReference>
<comment type="cofactor">
    <cofactor evidence="1">
        <name>Zn(2+)</name>
        <dbReference type="ChEBI" id="CHEBI:29105"/>
    </cofactor>
</comment>
<dbReference type="Proteomes" id="UP000661435">
    <property type="component" value="Unassembled WGS sequence"/>
</dbReference>
<dbReference type="Gene3D" id="3.20.20.140">
    <property type="entry name" value="Metal-dependent hydrolases"/>
    <property type="match status" value="1"/>
</dbReference>
<name>A0A8J6J6A8_9FIRM</name>
<comment type="similarity">
    <text evidence="2">Belongs to the metallo-dependent hydrolases superfamily. Hydantoinase/dihydropyrimidinase family.</text>
</comment>
<keyword evidence="8" id="KW-1185">Reference proteome</keyword>
<dbReference type="EC" id="3.5.2.2" evidence="7"/>
<accession>A0A8J6J6A8</accession>
<reference evidence="7" key="1">
    <citation type="submission" date="2020-08" db="EMBL/GenBank/DDBJ databases">
        <title>Genome public.</title>
        <authorList>
            <person name="Liu C."/>
            <person name="Sun Q."/>
        </authorList>
    </citation>
    <scope>NUCLEOTIDE SEQUENCE</scope>
    <source>
        <strain evidence="7">NSJ-51</strain>
    </source>
</reference>
<keyword evidence="4 7" id="KW-0378">Hydrolase</keyword>
<keyword evidence="3" id="KW-0479">Metal-binding</keyword>
<dbReference type="SUPFAM" id="SSF51338">
    <property type="entry name" value="Composite domain of metallo-dependent hydrolases"/>
    <property type="match status" value="1"/>
</dbReference>
<evidence type="ECO:0000256" key="1">
    <source>
        <dbReference type="ARBA" id="ARBA00001947"/>
    </source>
</evidence>
<evidence type="ECO:0000256" key="2">
    <source>
        <dbReference type="ARBA" id="ARBA00008829"/>
    </source>
</evidence>